<evidence type="ECO:0000313" key="1">
    <source>
        <dbReference type="EMBL" id="OJH42591.1"/>
    </source>
</evidence>
<protein>
    <recommendedName>
        <fullName evidence="3">HEXXH motif domain-containing protein</fullName>
    </recommendedName>
</protein>
<comment type="caution">
    <text evidence="1">The sequence shown here is derived from an EMBL/GenBank/DDBJ whole genome shotgun (WGS) entry which is preliminary data.</text>
</comment>
<reference evidence="2" key="1">
    <citation type="submission" date="2016-11" db="EMBL/GenBank/DDBJ databases">
        <authorList>
            <person name="Shukria A."/>
            <person name="Stevens D.C."/>
        </authorList>
    </citation>
    <scope>NUCLEOTIDE SEQUENCE [LARGE SCALE GENOMIC DNA]</scope>
    <source>
        <strain evidence="2">Cbfe23</strain>
    </source>
</reference>
<dbReference type="Proteomes" id="UP000182229">
    <property type="component" value="Unassembled WGS sequence"/>
</dbReference>
<organism evidence="1 2">
    <name type="scientific">Cystobacter ferrugineus</name>
    <dbReference type="NCBI Taxonomy" id="83449"/>
    <lineage>
        <taxon>Bacteria</taxon>
        <taxon>Pseudomonadati</taxon>
        <taxon>Myxococcota</taxon>
        <taxon>Myxococcia</taxon>
        <taxon>Myxococcales</taxon>
        <taxon>Cystobacterineae</taxon>
        <taxon>Archangiaceae</taxon>
        <taxon>Cystobacter</taxon>
    </lineage>
</organism>
<accession>A0A1L9BJZ4</accession>
<reference evidence="1 2" key="2">
    <citation type="submission" date="2016-12" db="EMBL/GenBank/DDBJ databases">
        <title>Draft Genome Sequence of Cystobacter ferrugineus Strain Cbfe23.</title>
        <authorList>
            <person name="Akbar S."/>
            <person name="Dowd S.E."/>
            <person name="Stevens D.C."/>
        </authorList>
    </citation>
    <scope>NUCLEOTIDE SEQUENCE [LARGE SCALE GENOMIC DNA]</scope>
    <source>
        <strain evidence="1 2">Cbfe23</strain>
    </source>
</reference>
<evidence type="ECO:0008006" key="3">
    <source>
        <dbReference type="Google" id="ProtNLM"/>
    </source>
</evidence>
<evidence type="ECO:0000313" key="2">
    <source>
        <dbReference type="Proteomes" id="UP000182229"/>
    </source>
</evidence>
<sequence>MEMSERLRGQGEEAALQEAIRTADRELTRHPVFGDSKRISALVLERYKFGLELFAERLPAVAALLPRLTEGGDARARRLYRDPLVRKVMEAAFKKLEQGALAAPQTELEELLALAAEALERTDVDGPCEARMSRRFRVGPRQDIWVWNFAHAEDPILRELREGFDRVYSSRGTRPGRIIQPEEEQVARLDRACSLLTRVLPEVGPSALGHISSICLLEVEVEGGKMMSASGGDGIPSTVFMSPEQLRNPWDAAGHLLHEGLHLKLFDVVRAHTLVAPHSGPLEIPWRNIPWSMVRAVFAFHVYAHIELYRAAADLADPVLLREFGEPGSYTDNRHAMSVSRNNRSVPYGLSVERTRFLGKHLRTTWAPWLTPEGLHLTRWLQQCMAPFVDWDA</sequence>
<dbReference type="OrthoDB" id="6026908at2"/>
<proteinExistence type="predicted"/>
<keyword evidence="2" id="KW-1185">Reference proteome</keyword>
<name>A0A1L9BJZ4_9BACT</name>
<dbReference type="NCBIfam" id="TIGR04267">
    <property type="entry name" value="mod_HExxH"/>
    <property type="match status" value="1"/>
</dbReference>
<dbReference type="EMBL" id="MPIN01000001">
    <property type="protein sequence ID" value="OJH42591.1"/>
    <property type="molecule type" value="Genomic_DNA"/>
</dbReference>
<dbReference type="InterPro" id="IPR026337">
    <property type="entry name" value="AKG_HExxH"/>
</dbReference>
<dbReference type="AlphaFoldDB" id="A0A1L9BJZ4"/>
<dbReference type="STRING" id="83449.BON30_05230"/>
<gene>
    <name evidence="1" type="ORF">BON30_05230</name>
</gene>